<dbReference type="GO" id="GO:0009307">
    <property type="term" value="P:DNA restriction-modification system"/>
    <property type="evidence" value="ECO:0007669"/>
    <property type="project" value="UniProtKB-KW"/>
</dbReference>
<comment type="similarity">
    <text evidence="2">Belongs to the type-I restriction system S methylase family.</text>
</comment>
<dbReference type="Gene3D" id="3.30.950.30">
    <property type="entry name" value="Schlafen, AAA domain"/>
    <property type="match status" value="1"/>
</dbReference>
<evidence type="ECO:0000256" key="1">
    <source>
        <dbReference type="ARBA" id="ARBA00006594"/>
    </source>
</evidence>
<evidence type="ECO:0000256" key="7">
    <source>
        <dbReference type="ARBA" id="ARBA00022747"/>
    </source>
</evidence>
<keyword evidence="8" id="KW-0238">DNA-binding</keyword>
<evidence type="ECO:0000313" key="14">
    <source>
        <dbReference type="EMBL" id="PSU25772.1"/>
    </source>
</evidence>
<dbReference type="PRINTS" id="PR00507">
    <property type="entry name" value="N12N6MTFRASE"/>
</dbReference>
<evidence type="ECO:0000259" key="10">
    <source>
        <dbReference type="Pfam" id="PF01420"/>
    </source>
</evidence>
<dbReference type="EMBL" id="PYMO01000006">
    <property type="protein sequence ID" value="PSU25772.1"/>
    <property type="molecule type" value="Genomic_DNA"/>
</dbReference>
<dbReference type="InterPro" id="IPR038461">
    <property type="entry name" value="Schlafen_AlbA_2_dom_sf"/>
</dbReference>
<dbReference type="InterPro" id="IPR038333">
    <property type="entry name" value="T1MK-like_N_sf"/>
</dbReference>
<dbReference type="Gene3D" id="1.20.1260.30">
    <property type="match status" value="1"/>
</dbReference>
<dbReference type="InterPro" id="IPR029063">
    <property type="entry name" value="SAM-dependent_MTases_sf"/>
</dbReference>
<dbReference type="Proteomes" id="UP000241405">
    <property type="component" value="Unassembled WGS sequence"/>
</dbReference>
<dbReference type="Proteomes" id="UP000241618">
    <property type="component" value="Unassembled WGS sequence"/>
</dbReference>
<keyword evidence="4" id="KW-0489">Methyltransferase</keyword>
<dbReference type="InterPro" id="IPR004546">
    <property type="entry name" value="Restrct_endonuc_T1M"/>
</dbReference>
<feature type="domain" description="Schlafen AlbA-2" evidence="12">
    <location>
        <begin position="655"/>
        <end position="795"/>
    </location>
</feature>
<dbReference type="EC" id="2.1.1.72" evidence="3"/>
<dbReference type="AlphaFoldDB" id="A0A2T3JWG6"/>
<sequence>MTNHISLKQLESFLWEAADILRGNMDASEFKDYIFGMMFLKRLSDAFEEEQEKVIQHYLDSGKTQAQAEELAQDEDEYDDTFFMPANAYWGVLKDLKHDIGATLNKATEEIEECNPSLKGVLATIDFNIKNKLSDKKLRDLLSHFSQYRLRNSDFEHPDLLGTAYEYLIKMFADSAGKKGGEFYTPSEVVQLLVGLLKPHEGMSIYDPTVGTGGMLIQMRNYLAKHGENVSNLSLYGQEINLNTWSICKMNMFLHGVLNADIRRGNTLSEPQHTQAGELMCFDRIISHPPFSLKDWRGDEIKDDIYGRFKYGLPPKQNGDLAFVQHILASLNENGCAAVILPHGSLFRSSKSELEIRKQLIKNDVIESIIGLPSGVFYGTGIPTCIVILKKKKIKEKCGKILFIDASNSFSSNKWMKQLKVEDIEKITQTYEKFNSNETFSRIVDVNEISSDRYYRLDVNRYIDDSEDSKRLAQLITSHSDFRQINFDDREIIKNISIVAKGKSHFLRENTVYFPRYLNGKVSLKINDLKENYRYLQVELNPCEALAEYFELFFSSELGCLILKALPVGAHLPELRVATLRDVKIPLPPLDLQRDIVDTKEKLNKLNNFINNYVSELTINPIGCKNVRHQADKLLDSLSLINDSDRIKFKIKGGESESLEFKRSLSLNIKMFNEGKIQQSKSDWEKQETAVFKTLVAFMNTHGGTLLIGVTNIGDISGVDTEMSNIHKENEDTFLKFFKDKFSHRIGPDFLNYIFVKFIKVDGKVIIEIKCKSSTTPCFLNELDFYIRTPASSDKLLGRQLLQYISSKFKVLN</sequence>
<keyword evidence="16" id="KW-1185">Reference proteome</keyword>
<evidence type="ECO:0000313" key="17">
    <source>
        <dbReference type="Proteomes" id="UP000241618"/>
    </source>
</evidence>
<proteinExistence type="inferred from homology"/>
<evidence type="ECO:0000256" key="4">
    <source>
        <dbReference type="ARBA" id="ARBA00022603"/>
    </source>
</evidence>
<dbReference type="SUPFAM" id="SSF116734">
    <property type="entry name" value="DNA methylase specificity domain"/>
    <property type="match status" value="1"/>
</dbReference>
<organism evidence="15 17">
    <name type="scientific">Photobacterium phosphoreum</name>
    <dbReference type="NCBI Taxonomy" id="659"/>
    <lineage>
        <taxon>Bacteria</taxon>
        <taxon>Pseudomonadati</taxon>
        <taxon>Pseudomonadota</taxon>
        <taxon>Gammaproteobacteria</taxon>
        <taxon>Vibrionales</taxon>
        <taxon>Vibrionaceae</taxon>
        <taxon>Photobacterium</taxon>
    </lineage>
</organism>
<dbReference type="Pfam" id="PF01420">
    <property type="entry name" value="Methylase_S"/>
    <property type="match status" value="1"/>
</dbReference>
<evidence type="ECO:0000256" key="6">
    <source>
        <dbReference type="ARBA" id="ARBA00022691"/>
    </source>
</evidence>
<dbReference type="GO" id="GO:0032259">
    <property type="term" value="P:methylation"/>
    <property type="evidence" value="ECO:0007669"/>
    <property type="project" value="UniProtKB-KW"/>
</dbReference>
<dbReference type="InterPro" id="IPR007421">
    <property type="entry name" value="Schlafen_AlbA_2_dom"/>
</dbReference>
<comment type="similarity">
    <text evidence="1">Belongs to the N(4)/N(6)-methyltransferase family.</text>
</comment>
<dbReference type="GO" id="GO:0008170">
    <property type="term" value="F:N-methyltransferase activity"/>
    <property type="evidence" value="ECO:0007669"/>
    <property type="project" value="InterPro"/>
</dbReference>
<dbReference type="Pfam" id="PF04326">
    <property type="entry name" value="SLFN_AlbA_2"/>
    <property type="match status" value="1"/>
</dbReference>
<dbReference type="Pfam" id="PF12161">
    <property type="entry name" value="HsdM_N"/>
    <property type="match status" value="1"/>
</dbReference>
<evidence type="ECO:0000256" key="5">
    <source>
        <dbReference type="ARBA" id="ARBA00022679"/>
    </source>
</evidence>
<evidence type="ECO:0000259" key="11">
    <source>
        <dbReference type="Pfam" id="PF02384"/>
    </source>
</evidence>
<dbReference type="InterPro" id="IPR022749">
    <property type="entry name" value="D12N6_MeTrfase_N"/>
</dbReference>
<dbReference type="GO" id="GO:0009007">
    <property type="term" value="F:site-specific DNA-methyltransferase (adenine-specific) activity"/>
    <property type="evidence" value="ECO:0007669"/>
    <property type="project" value="UniProtKB-EC"/>
</dbReference>
<dbReference type="PANTHER" id="PTHR42933">
    <property type="entry name" value="SLR6095 PROTEIN"/>
    <property type="match status" value="1"/>
</dbReference>
<dbReference type="PANTHER" id="PTHR42933:SF3">
    <property type="entry name" value="TYPE I RESTRICTION ENZYME MJAVIII METHYLASE SUBUNIT"/>
    <property type="match status" value="1"/>
</dbReference>
<evidence type="ECO:0000256" key="3">
    <source>
        <dbReference type="ARBA" id="ARBA00011900"/>
    </source>
</evidence>
<evidence type="ECO:0000259" key="13">
    <source>
        <dbReference type="Pfam" id="PF12161"/>
    </source>
</evidence>
<evidence type="ECO:0000313" key="15">
    <source>
        <dbReference type="EMBL" id="PSU53679.1"/>
    </source>
</evidence>
<keyword evidence="6" id="KW-0949">S-adenosyl-L-methionine</keyword>
<dbReference type="InterPro" id="IPR000055">
    <property type="entry name" value="Restrct_endonuc_typeI_TRD"/>
</dbReference>
<dbReference type="SUPFAM" id="SSF53335">
    <property type="entry name" value="S-adenosyl-L-methionine-dependent methyltransferases"/>
    <property type="match status" value="1"/>
</dbReference>
<evidence type="ECO:0000256" key="8">
    <source>
        <dbReference type="ARBA" id="ARBA00023125"/>
    </source>
</evidence>
<feature type="domain" description="N6 adenine-specific DNA methyltransferase N-terminal" evidence="13">
    <location>
        <begin position="10"/>
        <end position="145"/>
    </location>
</feature>
<dbReference type="Pfam" id="PF02384">
    <property type="entry name" value="N6_Mtase"/>
    <property type="match status" value="1"/>
</dbReference>
<feature type="domain" description="DNA methylase adenine-specific" evidence="11">
    <location>
        <begin position="158"/>
        <end position="469"/>
    </location>
</feature>
<name>A0A2T3JWG6_PHOPO</name>
<dbReference type="InterPro" id="IPR044946">
    <property type="entry name" value="Restrct_endonuc_typeI_TRD_sf"/>
</dbReference>
<dbReference type="EMBL" id="PYMP01000002">
    <property type="protein sequence ID" value="PSU53679.1"/>
    <property type="molecule type" value="Genomic_DNA"/>
</dbReference>
<dbReference type="Gene3D" id="3.40.50.150">
    <property type="entry name" value="Vaccinia Virus protein VP39"/>
    <property type="match status" value="1"/>
</dbReference>
<evidence type="ECO:0000313" key="16">
    <source>
        <dbReference type="Proteomes" id="UP000241405"/>
    </source>
</evidence>
<dbReference type="GO" id="GO:0003677">
    <property type="term" value="F:DNA binding"/>
    <property type="evidence" value="ECO:0007669"/>
    <property type="project" value="UniProtKB-KW"/>
</dbReference>
<keyword evidence="7" id="KW-0680">Restriction system</keyword>
<reference evidence="16 17" key="1">
    <citation type="submission" date="2018-03" db="EMBL/GenBank/DDBJ databases">
        <title>Whole genome sequencing of Histamine producing bacteria.</title>
        <authorList>
            <person name="Butler K."/>
        </authorList>
    </citation>
    <scope>NUCLEOTIDE SEQUENCE [LARGE SCALE GENOMIC DNA]</scope>
    <source>
        <strain evidence="15 17">FS-6.1</strain>
        <strain evidence="14 16">FS-6.2</strain>
    </source>
</reference>
<protein>
    <recommendedName>
        <fullName evidence="3">site-specific DNA-methyltransferase (adenine-specific)</fullName>
        <ecNumber evidence="3">2.1.1.72</ecNumber>
    </recommendedName>
</protein>
<dbReference type="Gene3D" id="3.90.220.20">
    <property type="entry name" value="DNA methylase specificity domains"/>
    <property type="match status" value="1"/>
</dbReference>
<dbReference type="NCBIfam" id="TIGR00497">
    <property type="entry name" value="hsdM"/>
    <property type="match status" value="1"/>
</dbReference>
<evidence type="ECO:0000256" key="9">
    <source>
        <dbReference type="ARBA" id="ARBA00047942"/>
    </source>
</evidence>
<feature type="domain" description="Type I restriction modification DNA specificity" evidence="10">
    <location>
        <begin position="497"/>
        <end position="609"/>
    </location>
</feature>
<dbReference type="InterPro" id="IPR003356">
    <property type="entry name" value="DNA_methylase_A-5"/>
</dbReference>
<comment type="caution">
    <text evidence="15">The sequence shown here is derived from an EMBL/GenBank/DDBJ whole genome shotgun (WGS) entry which is preliminary data.</text>
</comment>
<evidence type="ECO:0000259" key="12">
    <source>
        <dbReference type="Pfam" id="PF04326"/>
    </source>
</evidence>
<evidence type="ECO:0000256" key="2">
    <source>
        <dbReference type="ARBA" id="ARBA00010923"/>
    </source>
</evidence>
<dbReference type="RefSeq" id="WP_107189501.1">
    <property type="nucleotide sequence ID" value="NZ_PYMN01000005.1"/>
</dbReference>
<comment type="catalytic activity">
    <reaction evidence="9">
        <text>a 2'-deoxyadenosine in DNA + S-adenosyl-L-methionine = an N(6)-methyl-2'-deoxyadenosine in DNA + S-adenosyl-L-homocysteine + H(+)</text>
        <dbReference type="Rhea" id="RHEA:15197"/>
        <dbReference type="Rhea" id="RHEA-COMP:12418"/>
        <dbReference type="Rhea" id="RHEA-COMP:12419"/>
        <dbReference type="ChEBI" id="CHEBI:15378"/>
        <dbReference type="ChEBI" id="CHEBI:57856"/>
        <dbReference type="ChEBI" id="CHEBI:59789"/>
        <dbReference type="ChEBI" id="CHEBI:90615"/>
        <dbReference type="ChEBI" id="CHEBI:90616"/>
        <dbReference type="EC" id="2.1.1.72"/>
    </reaction>
</comment>
<gene>
    <name evidence="15" type="ORF">C9J18_04555</name>
    <name evidence="14" type="ORF">CTM96_08670</name>
</gene>
<keyword evidence="5" id="KW-0808">Transferase</keyword>
<dbReference type="InterPro" id="IPR051537">
    <property type="entry name" value="DNA_Adenine_Mtase"/>
</dbReference>
<accession>A0A2T3JWG6</accession>